<dbReference type="InterPro" id="IPR036388">
    <property type="entry name" value="WH-like_DNA-bd_sf"/>
</dbReference>
<accession>A0ABS0CR39</accession>
<proteinExistence type="predicted"/>
<protein>
    <recommendedName>
        <fullName evidence="3">Helix-turn-helix domain-containing protein</fullName>
    </recommendedName>
</protein>
<name>A0ABS0CR39_9NOCA</name>
<dbReference type="EMBL" id="JADLQX010000007">
    <property type="protein sequence ID" value="MBF6298263.1"/>
    <property type="molecule type" value="Genomic_DNA"/>
</dbReference>
<sequence length="118" mass="13382">MVAMELEPVGRFEWERWIRRLILPPGVKYTALMAITYGDLDGSRVFPGVEKLALVMNIGTASVKRHLKVLRETGLIQRVKQGNRHEGDTDEYRITLPSNLLDLPMLTPDEQPESGDHS</sequence>
<dbReference type="RefSeq" id="WP_195129572.1">
    <property type="nucleotide sequence ID" value="NZ_JADLQX010000007.1"/>
</dbReference>
<organism evidence="1 2">
    <name type="scientific">Nocardia amamiensis</name>
    <dbReference type="NCBI Taxonomy" id="404578"/>
    <lineage>
        <taxon>Bacteria</taxon>
        <taxon>Bacillati</taxon>
        <taxon>Actinomycetota</taxon>
        <taxon>Actinomycetes</taxon>
        <taxon>Mycobacteriales</taxon>
        <taxon>Nocardiaceae</taxon>
        <taxon>Nocardia</taxon>
    </lineage>
</organism>
<evidence type="ECO:0008006" key="3">
    <source>
        <dbReference type="Google" id="ProtNLM"/>
    </source>
</evidence>
<keyword evidence="2" id="KW-1185">Reference proteome</keyword>
<evidence type="ECO:0000313" key="2">
    <source>
        <dbReference type="Proteomes" id="UP000702209"/>
    </source>
</evidence>
<evidence type="ECO:0000313" key="1">
    <source>
        <dbReference type="EMBL" id="MBF6298263.1"/>
    </source>
</evidence>
<dbReference type="Proteomes" id="UP000702209">
    <property type="component" value="Unassembled WGS sequence"/>
</dbReference>
<gene>
    <name evidence="1" type="ORF">IU459_11995</name>
</gene>
<dbReference type="InterPro" id="IPR036390">
    <property type="entry name" value="WH_DNA-bd_sf"/>
</dbReference>
<dbReference type="SUPFAM" id="SSF46785">
    <property type="entry name" value="Winged helix' DNA-binding domain"/>
    <property type="match status" value="1"/>
</dbReference>
<comment type="caution">
    <text evidence="1">The sequence shown here is derived from an EMBL/GenBank/DDBJ whole genome shotgun (WGS) entry which is preliminary data.</text>
</comment>
<dbReference type="Gene3D" id="1.10.10.10">
    <property type="entry name" value="Winged helix-like DNA-binding domain superfamily/Winged helix DNA-binding domain"/>
    <property type="match status" value="1"/>
</dbReference>
<reference evidence="1 2" key="1">
    <citation type="submission" date="2020-10" db="EMBL/GenBank/DDBJ databases">
        <title>Identification of Nocardia species via Next-generation sequencing and recognition of intraspecies genetic diversity.</title>
        <authorList>
            <person name="Li P."/>
            <person name="Li P."/>
            <person name="Lu B."/>
        </authorList>
    </citation>
    <scope>NUCLEOTIDE SEQUENCE [LARGE SCALE GENOMIC DNA]</scope>
    <source>
        <strain evidence="1 2">BJ06-0157</strain>
    </source>
</reference>